<gene>
    <name evidence="2" type="ORF">PG997_000922</name>
</gene>
<comment type="caution">
    <text evidence="2">The sequence shown here is derived from an EMBL/GenBank/DDBJ whole genome shotgun (WGS) entry which is preliminary data.</text>
</comment>
<feature type="compositionally biased region" description="Polar residues" evidence="1">
    <location>
        <begin position="333"/>
        <end position="344"/>
    </location>
</feature>
<dbReference type="GeneID" id="92038297"/>
<evidence type="ECO:0000313" key="3">
    <source>
        <dbReference type="Proteomes" id="UP001433268"/>
    </source>
</evidence>
<keyword evidence="3" id="KW-1185">Reference proteome</keyword>
<organism evidence="2 3">
    <name type="scientific">Apiospora hydei</name>
    <dbReference type="NCBI Taxonomy" id="1337664"/>
    <lineage>
        <taxon>Eukaryota</taxon>
        <taxon>Fungi</taxon>
        <taxon>Dikarya</taxon>
        <taxon>Ascomycota</taxon>
        <taxon>Pezizomycotina</taxon>
        <taxon>Sordariomycetes</taxon>
        <taxon>Xylariomycetidae</taxon>
        <taxon>Amphisphaeriales</taxon>
        <taxon>Apiosporaceae</taxon>
        <taxon>Apiospora</taxon>
    </lineage>
</organism>
<proteinExistence type="predicted"/>
<dbReference type="EMBL" id="JAQQWN010000002">
    <property type="protein sequence ID" value="KAK8094237.1"/>
    <property type="molecule type" value="Genomic_DNA"/>
</dbReference>
<feature type="region of interest" description="Disordered" evidence="1">
    <location>
        <begin position="253"/>
        <end position="374"/>
    </location>
</feature>
<feature type="compositionally biased region" description="Basic and acidic residues" evidence="1">
    <location>
        <begin position="273"/>
        <end position="290"/>
    </location>
</feature>
<sequence>MLQGFDGLAQRTEILRDQLLKQDKHSIKGIFSRPSIEELGAIIENFEAQVRLYWDVMQGQRLQRLEKQMHQFQKQNKDRFRRLEEARQFGAYQTSRTVIGILEQLQSSVTALQAEVGRHGSGALDHPATVAVDSVSVDKKEKASSVDGPEPKRISVFTGEGTPDLEIKAALDPRCDDHWIRRDLMKELGLVPEPLANSMETKTGPNDSRLVPQGRVNMTWSSLVDSKSTTTFLVHDNIDFQVVFSGNTSLMGHKETQNRARQAAEESASLAEEQQRRNRKKREEKDRAQREMASSSTSPDTSSSTDLRNPQLPGPVPSLSLTFPQRRGEETDVSVQPSDTSSIPTLGHVDSTVTGPDEVLQEGTKPSISQTVEG</sequence>
<feature type="compositionally biased region" description="Basic and acidic residues" evidence="1">
    <location>
        <begin position="253"/>
        <end position="264"/>
    </location>
</feature>
<name>A0ABR1XC92_9PEZI</name>
<dbReference type="Proteomes" id="UP001433268">
    <property type="component" value="Unassembled WGS sequence"/>
</dbReference>
<evidence type="ECO:0000256" key="1">
    <source>
        <dbReference type="SAM" id="MobiDB-lite"/>
    </source>
</evidence>
<accession>A0ABR1XC92</accession>
<protein>
    <submittedName>
        <fullName evidence="2">Uncharacterized protein</fullName>
    </submittedName>
</protein>
<dbReference type="RefSeq" id="XP_066675010.1">
    <property type="nucleotide sequence ID" value="XM_066805237.1"/>
</dbReference>
<reference evidence="2 3" key="1">
    <citation type="submission" date="2023-01" db="EMBL/GenBank/DDBJ databases">
        <title>Analysis of 21 Apiospora genomes using comparative genomics revels a genus with tremendous synthesis potential of carbohydrate active enzymes and secondary metabolites.</title>
        <authorList>
            <person name="Sorensen T."/>
        </authorList>
    </citation>
    <scope>NUCLEOTIDE SEQUENCE [LARGE SCALE GENOMIC DNA]</scope>
    <source>
        <strain evidence="2 3">CBS 114990</strain>
    </source>
</reference>
<feature type="compositionally biased region" description="Low complexity" evidence="1">
    <location>
        <begin position="294"/>
        <end position="306"/>
    </location>
</feature>
<feature type="compositionally biased region" description="Polar residues" evidence="1">
    <location>
        <begin position="364"/>
        <end position="374"/>
    </location>
</feature>
<evidence type="ECO:0000313" key="2">
    <source>
        <dbReference type="EMBL" id="KAK8094237.1"/>
    </source>
</evidence>